<dbReference type="EMBL" id="VIEB01000135">
    <property type="protein sequence ID" value="TQE04698.1"/>
    <property type="molecule type" value="Genomic_DNA"/>
</dbReference>
<proteinExistence type="predicted"/>
<comment type="caution">
    <text evidence="3">The sequence shown here is derived from an EMBL/GenBank/DDBJ whole genome shotgun (WGS) entry which is preliminary data.</text>
</comment>
<name>A0A540N0V3_MALBA</name>
<dbReference type="InterPro" id="IPR027408">
    <property type="entry name" value="PNPase/RNase_PH_dom_sf"/>
</dbReference>
<keyword evidence="4" id="KW-1185">Reference proteome</keyword>
<dbReference type="STRING" id="106549.A0A540N0V3"/>
<feature type="chain" id="PRO_5021791063" description="Exoribonuclease phosphorolytic domain-containing protein" evidence="1">
    <location>
        <begin position="36"/>
        <end position="111"/>
    </location>
</feature>
<dbReference type="InterPro" id="IPR036345">
    <property type="entry name" value="ExoRNase_PH_dom2_sf"/>
</dbReference>
<evidence type="ECO:0000259" key="2">
    <source>
        <dbReference type="Pfam" id="PF03725"/>
    </source>
</evidence>
<feature type="domain" description="Exoribonuclease phosphorolytic" evidence="2">
    <location>
        <begin position="35"/>
        <end position="84"/>
    </location>
</feature>
<evidence type="ECO:0000313" key="4">
    <source>
        <dbReference type="Proteomes" id="UP000315295"/>
    </source>
</evidence>
<protein>
    <recommendedName>
        <fullName evidence="2">Exoribonuclease phosphorolytic domain-containing protein</fullName>
    </recommendedName>
</protein>
<dbReference type="SUPFAM" id="SSF55666">
    <property type="entry name" value="Ribonuclease PH domain 2-like"/>
    <property type="match status" value="1"/>
</dbReference>
<dbReference type="Pfam" id="PF03725">
    <property type="entry name" value="RNase_PH_C"/>
    <property type="match status" value="1"/>
</dbReference>
<accession>A0A540N0V3</accession>
<gene>
    <name evidence="3" type="ORF">C1H46_009681</name>
</gene>
<dbReference type="AlphaFoldDB" id="A0A540N0V3"/>
<evidence type="ECO:0000256" key="1">
    <source>
        <dbReference type="SAM" id="SignalP"/>
    </source>
</evidence>
<organism evidence="3 4">
    <name type="scientific">Malus baccata</name>
    <name type="common">Siberian crab apple</name>
    <name type="synonym">Pyrus baccata</name>
    <dbReference type="NCBI Taxonomy" id="106549"/>
    <lineage>
        <taxon>Eukaryota</taxon>
        <taxon>Viridiplantae</taxon>
        <taxon>Streptophyta</taxon>
        <taxon>Embryophyta</taxon>
        <taxon>Tracheophyta</taxon>
        <taxon>Spermatophyta</taxon>
        <taxon>Magnoliopsida</taxon>
        <taxon>eudicotyledons</taxon>
        <taxon>Gunneridae</taxon>
        <taxon>Pentapetalae</taxon>
        <taxon>rosids</taxon>
        <taxon>fabids</taxon>
        <taxon>Rosales</taxon>
        <taxon>Rosaceae</taxon>
        <taxon>Amygdaloideae</taxon>
        <taxon>Maleae</taxon>
        <taxon>Malus</taxon>
    </lineage>
</organism>
<feature type="signal peptide" evidence="1">
    <location>
        <begin position="1"/>
        <end position="35"/>
    </location>
</feature>
<keyword evidence="1" id="KW-0732">Signal</keyword>
<evidence type="ECO:0000313" key="3">
    <source>
        <dbReference type="EMBL" id="TQE04698.1"/>
    </source>
</evidence>
<sequence length="111" mass="12441">MILCVVETSISKLFLFFNFFVHLRCFICGVQSCLGKNLVIDPVLEEESYQDGSLMLTCMPSRYEVTQLTITGEWSTPKLNEGMQICLDACAKLAEIMRACLKGTNSTLEES</sequence>
<dbReference type="Gene3D" id="3.30.230.70">
    <property type="entry name" value="GHMP Kinase, N-terminal domain"/>
    <property type="match status" value="1"/>
</dbReference>
<dbReference type="InterPro" id="IPR015847">
    <property type="entry name" value="ExoRNase_PH_dom2"/>
</dbReference>
<reference evidence="3 4" key="1">
    <citation type="journal article" date="2019" name="G3 (Bethesda)">
        <title>Sequencing of a Wild Apple (Malus baccata) Genome Unravels the Differences Between Cultivated and Wild Apple Species Regarding Disease Resistance and Cold Tolerance.</title>
        <authorList>
            <person name="Chen X."/>
        </authorList>
    </citation>
    <scope>NUCLEOTIDE SEQUENCE [LARGE SCALE GENOMIC DNA]</scope>
    <source>
        <strain evidence="4">cv. Shandingzi</strain>
        <tissue evidence="3">Leaves</tissue>
    </source>
</reference>
<dbReference type="Proteomes" id="UP000315295">
    <property type="component" value="Unassembled WGS sequence"/>
</dbReference>